<dbReference type="Pfam" id="PF04452">
    <property type="entry name" value="Methyltrans_RNA"/>
    <property type="match status" value="1"/>
</dbReference>
<evidence type="ECO:0000256" key="6">
    <source>
        <dbReference type="ARBA" id="ARBA00022552"/>
    </source>
</evidence>
<keyword evidence="5 12" id="KW-0963">Cytoplasm</keyword>
<accession>A0ABV0BI29</accession>
<evidence type="ECO:0000313" key="15">
    <source>
        <dbReference type="EMBL" id="MEN3930347.1"/>
    </source>
</evidence>
<dbReference type="InterPro" id="IPR015947">
    <property type="entry name" value="PUA-like_sf"/>
</dbReference>
<dbReference type="Gene3D" id="3.40.1280.10">
    <property type="match status" value="1"/>
</dbReference>
<dbReference type="PIRSF" id="PIRSF015601">
    <property type="entry name" value="MTase_slr0722"/>
    <property type="match status" value="1"/>
</dbReference>
<evidence type="ECO:0000256" key="11">
    <source>
        <dbReference type="ARBA" id="ARBA00047944"/>
    </source>
</evidence>
<evidence type="ECO:0000313" key="16">
    <source>
        <dbReference type="Proteomes" id="UP001418637"/>
    </source>
</evidence>
<comment type="caution">
    <text evidence="15">The sequence shown here is derived from an EMBL/GenBank/DDBJ whole genome shotgun (WGS) entry which is preliminary data.</text>
</comment>
<evidence type="ECO:0000256" key="8">
    <source>
        <dbReference type="ARBA" id="ARBA00022679"/>
    </source>
</evidence>
<dbReference type="NCBIfam" id="NF008696">
    <property type="entry name" value="PRK11713.3-5"/>
    <property type="match status" value="1"/>
</dbReference>
<evidence type="ECO:0000256" key="4">
    <source>
        <dbReference type="ARBA" id="ARBA00013673"/>
    </source>
</evidence>
<dbReference type="Proteomes" id="UP001418637">
    <property type="component" value="Unassembled WGS sequence"/>
</dbReference>
<dbReference type="CDD" id="cd18084">
    <property type="entry name" value="RsmE-like"/>
    <property type="match status" value="1"/>
</dbReference>
<evidence type="ECO:0000256" key="2">
    <source>
        <dbReference type="ARBA" id="ARBA00005528"/>
    </source>
</evidence>
<proteinExistence type="inferred from homology"/>
<dbReference type="InterPro" id="IPR006700">
    <property type="entry name" value="RsmE"/>
</dbReference>
<evidence type="ECO:0000256" key="7">
    <source>
        <dbReference type="ARBA" id="ARBA00022603"/>
    </source>
</evidence>
<dbReference type="Gene3D" id="2.40.240.20">
    <property type="entry name" value="Hypothetical PUA domain-like, domain 1"/>
    <property type="match status" value="1"/>
</dbReference>
<dbReference type="GO" id="GO:0008168">
    <property type="term" value="F:methyltransferase activity"/>
    <property type="evidence" value="ECO:0007669"/>
    <property type="project" value="UniProtKB-KW"/>
</dbReference>
<organism evidence="15 16">
    <name type="scientific">Hohaiivirga grylli</name>
    <dbReference type="NCBI Taxonomy" id="3133970"/>
    <lineage>
        <taxon>Bacteria</taxon>
        <taxon>Pseudomonadati</taxon>
        <taxon>Pseudomonadota</taxon>
        <taxon>Alphaproteobacteria</taxon>
        <taxon>Hyphomicrobiales</taxon>
        <taxon>Methylobacteriaceae</taxon>
        <taxon>Hohaiivirga</taxon>
    </lineage>
</organism>
<evidence type="ECO:0000256" key="12">
    <source>
        <dbReference type="PIRNR" id="PIRNR015601"/>
    </source>
</evidence>
<sequence length="248" mass="27203">MSQYDFNAPRLFLNEELAKGRSYELDRAQSNYLLNVLRLKAGSNVLVFNGRDGEWKAEISVEGRKSASLLTVELARPQTAAADLLYMFAPIKHARQDYMVQKAVEMGISAMMPVFTQRTQSGRVNLERMQANAVEAAEQCGILVIPEIKPEMKLAAALDALEEDRLLIFCDEDASVQNPVEALKAISGNKHRLAVLIGPEGGFSESEREMIKARKPCLSLSLGPRILRADTAAVAALAVIQASIGDWG</sequence>
<dbReference type="PANTHER" id="PTHR30027:SF3">
    <property type="entry name" value="16S RRNA (URACIL(1498)-N(3))-METHYLTRANSFERASE"/>
    <property type="match status" value="1"/>
</dbReference>
<protein>
    <recommendedName>
        <fullName evidence="4 12">Ribosomal RNA small subunit methyltransferase E</fullName>
        <ecNumber evidence="3 12">2.1.1.193</ecNumber>
    </recommendedName>
</protein>
<keyword evidence="9 12" id="KW-0949">S-adenosyl-L-methionine</keyword>
<evidence type="ECO:0000256" key="10">
    <source>
        <dbReference type="ARBA" id="ARBA00025699"/>
    </source>
</evidence>
<dbReference type="SUPFAM" id="SSF75217">
    <property type="entry name" value="alpha/beta knot"/>
    <property type="match status" value="1"/>
</dbReference>
<evidence type="ECO:0000256" key="9">
    <source>
        <dbReference type="ARBA" id="ARBA00022691"/>
    </source>
</evidence>
<dbReference type="InterPro" id="IPR046887">
    <property type="entry name" value="RsmE_PUA-like"/>
</dbReference>
<keyword evidence="6 12" id="KW-0698">rRNA processing</keyword>
<evidence type="ECO:0000256" key="3">
    <source>
        <dbReference type="ARBA" id="ARBA00012328"/>
    </source>
</evidence>
<dbReference type="Pfam" id="PF20260">
    <property type="entry name" value="PUA_4"/>
    <property type="match status" value="1"/>
</dbReference>
<dbReference type="PANTHER" id="PTHR30027">
    <property type="entry name" value="RIBOSOMAL RNA SMALL SUBUNIT METHYLTRANSFERASE E"/>
    <property type="match status" value="1"/>
</dbReference>
<feature type="domain" description="Ribosomal RNA small subunit methyltransferase E methyltransferase" evidence="13">
    <location>
        <begin position="83"/>
        <end position="241"/>
    </location>
</feature>
<reference evidence="15 16" key="1">
    <citation type="submission" date="2024-04" db="EMBL/GenBank/DDBJ databases">
        <title>A novel species isolated from cricket.</title>
        <authorList>
            <person name="Wang H.-C."/>
        </authorList>
    </citation>
    <scope>NUCLEOTIDE SEQUENCE [LARGE SCALE GENOMIC DNA]</scope>
    <source>
        <strain evidence="15 16">WL0021</strain>
    </source>
</reference>
<dbReference type="NCBIfam" id="TIGR00046">
    <property type="entry name" value="RsmE family RNA methyltransferase"/>
    <property type="match status" value="1"/>
</dbReference>
<keyword evidence="8 12" id="KW-0808">Transferase</keyword>
<comment type="similarity">
    <text evidence="2 12">Belongs to the RNA methyltransferase RsmE family.</text>
</comment>
<comment type="catalytic activity">
    <reaction evidence="11 12">
        <text>uridine(1498) in 16S rRNA + S-adenosyl-L-methionine = N(3)-methyluridine(1498) in 16S rRNA + S-adenosyl-L-homocysteine + H(+)</text>
        <dbReference type="Rhea" id="RHEA:42920"/>
        <dbReference type="Rhea" id="RHEA-COMP:10283"/>
        <dbReference type="Rhea" id="RHEA-COMP:10284"/>
        <dbReference type="ChEBI" id="CHEBI:15378"/>
        <dbReference type="ChEBI" id="CHEBI:57856"/>
        <dbReference type="ChEBI" id="CHEBI:59789"/>
        <dbReference type="ChEBI" id="CHEBI:65315"/>
        <dbReference type="ChEBI" id="CHEBI:74502"/>
        <dbReference type="EC" id="2.1.1.193"/>
    </reaction>
</comment>
<dbReference type="InterPro" id="IPR029028">
    <property type="entry name" value="Alpha/beta_knot_MTases"/>
</dbReference>
<keyword evidence="16" id="KW-1185">Reference proteome</keyword>
<dbReference type="SUPFAM" id="SSF88697">
    <property type="entry name" value="PUA domain-like"/>
    <property type="match status" value="1"/>
</dbReference>
<name>A0ABV0BI29_9HYPH</name>
<dbReference type="RefSeq" id="WP_346336355.1">
    <property type="nucleotide sequence ID" value="NZ_JBBYXI010000002.1"/>
</dbReference>
<evidence type="ECO:0000256" key="1">
    <source>
        <dbReference type="ARBA" id="ARBA00004496"/>
    </source>
</evidence>
<dbReference type="GO" id="GO:0032259">
    <property type="term" value="P:methylation"/>
    <property type="evidence" value="ECO:0007669"/>
    <property type="project" value="UniProtKB-KW"/>
</dbReference>
<dbReference type="EMBL" id="JBBYXI010000002">
    <property type="protein sequence ID" value="MEN3930347.1"/>
    <property type="molecule type" value="Genomic_DNA"/>
</dbReference>
<comment type="function">
    <text evidence="10 12">Specifically methylates the N3 position of the uracil ring of uridine 1498 (m3U1498) in 16S rRNA. Acts on the fully assembled 30S ribosomal subunit.</text>
</comment>
<dbReference type="InterPro" id="IPR029026">
    <property type="entry name" value="tRNA_m1G_MTases_N"/>
</dbReference>
<dbReference type="InterPro" id="IPR046886">
    <property type="entry name" value="RsmE_MTase_dom"/>
</dbReference>
<comment type="subcellular location">
    <subcellularLocation>
        <location evidence="1 12">Cytoplasm</location>
    </subcellularLocation>
</comment>
<keyword evidence="7 12" id="KW-0489">Methyltransferase</keyword>
<evidence type="ECO:0000256" key="5">
    <source>
        <dbReference type="ARBA" id="ARBA00022490"/>
    </source>
</evidence>
<feature type="domain" description="Ribosomal RNA small subunit methyltransferase E PUA-like" evidence="14">
    <location>
        <begin position="25"/>
        <end position="69"/>
    </location>
</feature>
<evidence type="ECO:0000259" key="13">
    <source>
        <dbReference type="Pfam" id="PF04452"/>
    </source>
</evidence>
<gene>
    <name evidence="15" type="ORF">WJT86_04630</name>
</gene>
<evidence type="ECO:0000259" key="14">
    <source>
        <dbReference type="Pfam" id="PF20260"/>
    </source>
</evidence>
<dbReference type="EC" id="2.1.1.193" evidence="3 12"/>